<comment type="caution">
    <text evidence="1">The sequence shown here is derived from an EMBL/GenBank/DDBJ whole genome shotgun (WGS) entry which is preliminary data.</text>
</comment>
<dbReference type="InterPro" id="IPR007460">
    <property type="entry name" value="BrnT_toxin"/>
</dbReference>
<feature type="non-terminal residue" evidence="1">
    <location>
        <position position="1"/>
    </location>
</feature>
<dbReference type="EMBL" id="LAZR01062796">
    <property type="protein sequence ID" value="KKK60785.1"/>
    <property type="molecule type" value="Genomic_DNA"/>
</dbReference>
<protein>
    <recommendedName>
        <fullName evidence="2">BrnT family toxin</fullName>
    </recommendedName>
</protein>
<accession>A0A0F8XI87</accession>
<evidence type="ECO:0000313" key="1">
    <source>
        <dbReference type="EMBL" id="KKK60785.1"/>
    </source>
</evidence>
<gene>
    <name evidence="1" type="ORF">LCGC14_3020900</name>
</gene>
<name>A0A0F8XI87_9ZZZZ</name>
<proteinExistence type="predicted"/>
<reference evidence="1" key="1">
    <citation type="journal article" date="2015" name="Nature">
        <title>Complex archaea that bridge the gap between prokaryotes and eukaryotes.</title>
        <authorList>
            <person name="Spang A."/>
            <person name="Saw J.H."/>
            <person name="Jorgensen S.L."/>
            <person name="Zaremba-Niedzwiedzka K."/>
            <person name="Martijn J."/>
            <person name="Lind A.E."/>
            <person name="van Eijk R."/>
            <person name="Schleper C."/>
            <person name="Guy L."/>
            <person name="Ettema T.J."/>
        </authorList>
    </citation>
    <scope>NUCLEOTIDE SEQUENCE</scope>
</reference>
<dbReference type="InterPro" id="IPR038573">
    <property type="entry name" value="BrnT_sf"/>
</dbReference>
<organism evidence="1">
    <name type="scientific">marine sediment metagenome</name>
    <dbReference type="NCBI Taxonomy" id="412755"/>
    <lineage>
        <taxon>unclassified sequences</taxon>
        <taxon>metagenomes</taxon>
        <taxon>ecological metagenomes</taxon>
    </lineage>
</organism>
<dbReference type="AlphaFoldDB" id="A0A0F8XI87"/>
<dbReference type="Gene3D" id="3.10.450.530">
    <property type="entry name" value="Ribonuclease toxin, BrnT, of type II toxin-antitoxin system"/>
    <property type="match status" value="1"/>
</dbReference>
<evidence type="ECO:0008006" key="2">
    <source>
        <dbReference type="Google" id="ProtNLM"/>
    </source>
</evidence>
<sequence>DDPDHSEGEYRFVDIGFSSKRAVLVVWYTERNETIRIIGCRKATRSERKKYEEKDAQF</sequence>
<dbReference type="Pfam" id="PF04365">
    <property type="entry name" value="BrnT_toxin"/>
    <property type="match status" value="1"/>
</dbReference>